<evidence type="ECO:0008006" key="9">
    <source>
        <dbReference type="Google" id="ProtNLM"/>
    </source>
</evidence>
<proteinExistence type="inferred from homology"/>
<keyword evidence="2 5" id="KW-0812">Transmembrane</keyword>
<comment type="similarity">
    <text evidence="5">Belongs to the MIP/aquaporin (TC 1.A.8) family.</text>
</comment>
<dbReference type="PRINTS" id="PR00783">
    <property type="entry name" value="MINTRINSICP"/>
</dbReference>
<keyword evidence="8" id="KW-1185">Reference proteome</keyword>
<comment type="caution">
    <text evidence="7">The sequence shown here is derived from an EMBL/GenBank/DDBJ whole genome shotgun (WGS) entry which is preliminary data.</text>
</comment>
<feature type="transmembrane region" description="Helical" evidence="6">
    <location>
        <begin position="160"/>
        <end position="181"/>
    </location>
</feature>
<protein>
    <recommendedName>
        <fullName evidence="9">Aquaporin</fullName>
    </recommendedName>
</protein>
<evidence type="ECO:0000256" key="4">
    <source>
        <dbReference type="ARBA" id="ARBA00023136"/>
    </source>
</evidence>
<evidence type="ECO:0000256" key="1">
    <source>
        <dbReference type="ARBA" id="ARBA00004141"/>
    </source>
</evidence>
<keyword evidence="4 6" id="KW-0472">Membrane</keyword>
<organism evidence="7 8">
    <name type="scientific">Acer yangbiense</name>
    <dbReference type="NCBI Taxonomy" id="1000413"/>
    <lineage>
        <taxon>Eukaryota</taxon>
        <taxon>Viridiplantae</taxon>
        <taxon>Streptophyta</taxon>
        <taxon>Embryophyta</taxon>
        <taxon>Tracheophyta</taxon>
        <taxon>Spermatophyta</taxon>
        <taxon>Magnoliopsida</taxon>
        <taxon>eudicotyledons</taxon>
        <taxon>Gunneridae</taxon>
        <taxon>Pentapetalae</taxon>
        <taxon>rosids</taxon>
        <taxon>malvids</taxon>
        <taxon>Sapindales</taxon>
        <taxon>Sapindaceae</taxon>
        <taxon>Hippocastanoideae</taxon>
        <taxon>Acereae</taxon>
        <taxon>Acer</taxon>
    </lineage>
</organism>
<dbReference type="InterPro" id="IPR000425">
    <property type="entry name" value="MIP"/>
</dbReference>
<evidence type="ECO:0000256" key="3">
    <source>
        <dbReference type="ARBA" id="ARBA00022989"/>
    </source>
</evidence>
<accession>A0A5C7IMC5</accession>
<comment type="subcellular location">
    <subcellularLocation>
        <location evidence="1">Membrane</location>
        <topology evidence="1">Multi-pass membrane protein</topology>
    </subcellularLocation>
</comment>
<dbReference type="GO" id="GO:0016020">
    <property type="term" value="C:membrane"/>
    <property type="evidence" value="ECO:0007669"/>
    <property type="project" value="UniProtKB-SubCell"/>
</dbReference>
<evidence type="ECO:0000313" key="7">
    <source>
        <dbReference type="EMBL" id="TXG69964.1"/>
    </source>
</evidence>
<evidence type="ECO:0000313" key="8">
    <source>
        <dbReference type="Proteomes" id="UP000323000"/>
    </source>
</evidence>
<dbReference type="OrthoDB" id="3222at2759"/>
<dbReference type="GO" id="GO:0015267">
    <property type="term" value="F:channel activity"/>
    <property type="evidence" value="ECO:0007669"/>
    <property type="project" value="InterPro"/>
</dbReference>
<feature type="transmembrane region" description="Helical" evidence="6">
    <location>
        <begin position="121"/>
        <end position="140"/>
    </location>
</feature>
<keyword evidence="5" id="KW-0813">Transport</keyword>
<dbReference type="SUPFAM" id="SSF81338">
    <property type="entry name" value="Aquaporin-like"/>
    <property type="match status" value="1"/>
</dbReference>
<dbReference type="AlphaFoldDB" id="A0A5C7IMC5"/>
<dbReference type="Gene3D" id="1.20.1080.10">
    <property type="entry name" value="Glycerol uptake facilitator protein"/>
    <property type="match status" value="1"/>
</dbReference>
<gene>
    <name evidence="7" type="ORF">EZV62_004899</name>
</gene>
<feature type="transmembrane region" description="Helical" evidence="6">
    <location>
        <begin position="51"/>
        <end position="71"/>
    </location>
</feature>
<keyword evidence="3 6" id="KW-1133">Transmembrane helix</keyword>
<feature type="transmembrane region" description="Helical" evidence="6">
    <location>
        <begin position="91"/>
        <end position="109"/>
    </location>
</feature>
<name>A0A5C7IMC5_9ROSI</name>
<evidence type="ECO:0000256" key="6">
    <source>
        <dbReference type="SAM" id="Phobius"/>
    </source>
</evidence>
<dbReference type="InterPro" id="IPR034294">
    <property type="entry name" value="Aquaporin_transptr"/>
</dbReference>
<sequence>MAGKNDNIEEGEMSKIEEGVATFNTHIENKNNNTSCCSSASTVPITQKVPLYILAQLIGSSLASLTLSLMMDVTPKAYFGTLPVGSNVQSLVAEIIISFLLMFVISGAVTDNRAIGELGGIAVGMTIMLNVFVAGPISGASMNPARSIGPAIVKNVYKGIWVYTAGPIIGAIAGGFVYNLLRPTHKPLSDDLIKTASSNFLKTTS</sequence>
<reference evidence="8" key="1">
    <citation type="journal article" date="2019" name="Gigascience">
        <title>De novo genome assembly of the endangered Acer yangbiense, a plant species with extremely small populations endemic to Yunnan Province, China.</title>
        <authorList>
            <person name="Yang J."/>
            <person name="Wariss H.M."/>
            <person name="Tao L."/>
            <person name="Zhang R."/>
            <person name="Yun Q."/>
            <person name="Hollingsworth P."/>
            <person name="Dao Z."/>
            <person name="Luo G."/>
            <person name="Guo H."/>
            <person name="Ma Y."/>
            <person name="Sun W."/>
        </authorList>
    </citation>
    <scope>NUCLEOTIDE SEQUENCE [LARGE SCALE GENOMIC DNA]</scope>
    <source>
        <strain evidence="8">cv. Malutang</strain>
    </source>
</reference>
<dbReference type="EMBL" id="VAHF01000002">
    <property type="protein sequence ID" value="TXG69964.1"/>
    <property type="molecule type" value="Genomic_DNA"/>
</dbReference>
<evidence type="ECO:0000256" key="2">
    <source>
        <dbReference type="ARBA" id="ARBA00022692"/>
    </source>
</evidence>
<dbReference type="InterPro" id="IPR023271">
    <property type="entry name" value="Aquaporin-like"/>
</dbReference>
<dbReference type="PANTHER" id="PTHR45724:SF6">
    <property type="entry name" value="AQUAPORIN NIP-TYPE"/>
    <property type="match status" value="1"/>
</dbReference>
<dbReference type="Proteomes" id="UP000323000">
    <property type="component" value="Chromosome 2"/>
</dbReference>
<dbReference type="PANTHER" id="PTHR45724">
    <property type="entry name" value="AQUAPORIN NIP2-1"/>
    <property type="match status" value="1"/>
</dbReference>
<evidence type="ECO:0000256" key="5">
    <source>
        <dbReference type="RuleBase" id="RU000477"/>
    </source>
</evidence>
<dbReference type="Pfam" id="PF00230">
    <property type="entry name" value="MIP"/>
    <property type="match status" value="1"/>
</dbReference>